<comment type="caution">
    <text evidence="2">The sequence shown here is derived from an EMBL/GenBank/DDBJ whole genome shotgun (WGS) entry which is preliminary data.</text>
</comment>
<evidence type="ECO:0000313" key="3">
    <source>
        <dbReference type="Proteomes" id="UP000652153"/>
    </source>
</evidence>
<keyword evidence="1" id="KW-1133">Transmembrane helix</keyword>
<sequence>MKRTRFSIIIHPFISIFIISIVIAGVLFFTETNLTGDSPINYSEQDNFLIFIVTTLWLYFTFVVSLGITSLLMEFFEVKQILRAIIYVAIAIICMFLPTVLKEYNWSFIVVTIAFYIIEILCMKRTTNKD</sequence>
<dbReference type="EMBL" id="BMFU01000008">
    <property type="protein sequence ID" value="GGH65727.1"/>
    <property type="molecule type" value="Genomic_DNA"/>
</dbReference>
<proteinExistence type="predicted"/>
<dbReference type="Proteomes" id="UP000652153">
    <property type="component" value="Unassembled WGS sequence"/>
</dbReference>
<evidence type="ECO:0000256" key="1">
    <source>
        <dbReference type="SAM" id="Phobius"/>
    </source>
</evidence>
<feature type="transmembrane region" description="Helical" evidence="1">
    <location>
        <begin position="7"/>
        <end position="28"/>
    </location>
</feature>
<keyword evidence="3" id="KW-1185">Reference proteome</keyword>
<feature type="transmembrane region" description="Helical" evidence="1">
    <location>
        <begin position="104"/>
        <end position="122"/>
    </location>
</feature>
<name>A0ABQ1ZGP7_9BACL</name>
<keyword evidence="1" id="KW-0472">Membrane</keyword>
<feature type="transmembrane region" description="Helical" evidence="1">
    <location>
        <begin position="48"/>
        <end position="69"/>
    </location>
</feature>
<dbReference type="RefSeq" id="WP_188593996.1">
    <property type="nucleotide sequence ID" value="NZ_BMFU01000008.1"/>
</dbReference>
<feature type="transmembrane region" description="Helical" evidence="1">
    <location>
        <begin position="81"/>
        <end position="98"/>
    </location>
</feature>
<reference evidence="3" key="1">
    <citation type="journal article" date="2019" name="Int. J. Syst. Evol. Microbiol.">
        <title>The Global Catalogue of Microorganisms (GCM) 10K type strain sequencing project: providing services to taxonomists for standard genome sequencing and annotation.</title>
        <authorList>
            <consortium name="The Broad Institute Genomics Platform"/>
            <consortium name="The Broad Institute Genome Sequencing Center for Infectious Disease"/>
            <person name="Wu L."/>
            <person name="Ma J."/>
        </authorList>
    </citation>
    <scope>NUCLEOTIDE SEQUENCE [LARGE SCALE GENOMIC DNA]</scope>
    <source>
        <strain evidence="3">CGMCC 1.12770</strain>
    </source>
</reference>
<accession>A0ABQ1ZGP7</accession>
<protein>
    <submittedName>
        <fullName evidence="2">Uncharacterized protein</fullName>
    </submittedName>
</protein>
<organism evidence="2 3">
    <name type="scientific">Paenibacillus silvae</name>
    <dbReference type="NCBI Taxonomy" id="1325358"/>
    <lineage>
        <taxon>Bacteria</taxon>
        <taxon>Bacillati</taxon>
        <taxon>Bacillota</taxon>
        <taxon>Bacilli</taxon>
        <taxon>Bacillales</taxon>
        <taxon>Paenibacillaceae</taxon>
        <taxon>Paenibacillus</taxon>
    </lineage>
</organism>
<gene>
    <name evidence="2" type="ORF">GCM10008014_45390</name>
</gene>
<evidence type="ECO:0000313" key="2">
    <source>
        <dbReference type="EMBL" id="GGH65727.1"/>
    </source>
</evidence>
<keyword evidence="1" id="KW-0812">Transmembrane</keyword>